<dbReference type="Pfam" id="PF02668">
    <property type="entry name" value="TauD"/>
    <property type="match status" value="1"/>
</dbReference>
<dbReference type="EMBL" id="JBHSAX010000019">
    <property type="protein sequence ID" value="MFC3965068.1"/>
    <property type="molecule type" value="Genomic_DNA"/>
</dbReference>
<comment type="similarity">
    <text evidence="2">Belongs to the TfdA dioxygenase family.</text>
</comment>
<organism evidence="8 9">
    <name type="scientific">Nocardia jiangsuensis</name>
    <dbReference type="NCBI Taxonomy" id="1691563"/>
    <lineage>
        <taxon>Bacteria</taxon>
        <taxon>Bacillati</taxon>
        <taxon>Actinomycetota</taxon>
        <taxon>Actinomycetes</taxon>
        <taxon>Mycobacteriales</taxon>
        <taxon>Nocardiaceae</taxon>
        <taxon>Nocardia</taxon>
    </lineage>
</organism>
<dbReference type="InterPro" id="IPR003819">
    <property type="entry name" value="TauD/TfdA-like"/>
</dbReference>
<dbReference type="Gene3D" id="3.60.130.10">
    <property type="entry name" value="Clavaminate synthase-like"/>
    <property type="match status" value="1"/>
</dbReference>
<comment type="cofactor">
    <cofactor evidence="1">
        <name>Fe(2+)</name>
        <dbReference type="ChEBI" id="CHEBI:29033"/>
    </cofactor>
</comment>
<gene>
    <name evidence="8" type="ORF">ACFO0B_24030</name>
</gene>
<accession>A0ABV8DY37</accession>
<keyword evidence="9" id="KW-1185">Reference proteome</keyword>
<dbReference type="RefSeq" id="WP_378614825.1">
    <property type="nucleotide sequence ID" value="NZ_JBHSAX010000019.1"/>
</dbReference>
<keyword evidence="5" id="KW-0560">Oxidoreductase</keyword>
<dbReference type="Proteomes" id="UP001595696">
    <property type="component" value="Unassembled WGS sequence"/>
</dbReference>
<sequence length="280" mass="30831">MTTLTVEKLGREVGAEIIGLTPERLLGDPGVPAAIRQALEDNGVLVFRGLHLDPETQVEFCRTLGPIDTSPGHHPVEGIYRVSLDTAKNSSASYLRATFDWHIDGCTPEDDAYPQMATMLSAKAVAESGGETEFASTYSAYDDLDPAEQQHLAGLRVVHSLEASQRRLTPDPTPEQLAAWRRRPVREHPIVWTHRSGRRSLVLGASAGEVVGLDAEQSRTLLDGLLDRSTTPERVYRHEWTVGDTVIWDNRGVIHRAAPYDAGSPREMLRTTVLGDEPIQ</sequence>
<protein>
    <submittedName>
        <fullName evidence="8">TauD/TfdA dioxygenase family protein</fullName>
    </submittedName>
</protein>
<evidence type="ECO:0000256" key="2">
    <source>
        <dbReference type="ARBA" id="ARBA00005896"/>
    </source>
</evidence>
<dbReference type="SUPFAM" id="SSF51197">
    <property type="entry name" value="Clavaminate synthase-like"/>
    <property type="match status" value="1"/>
</dbReference>
<evidence type="ECO:0000256" key="3">
    <source>
        <dbReference type="ARBA" id="ARBA00022723"/>
    </source>
</evidence>
<keyword evidence="4 8" id="KW-0223">Dioxygenase</keyword>
<dbReference type="PANTHER" id="PTHR43779">
    <property type="entry name" value="DIOXYGENASE RV0097-RELATED"/>
    <property type="match status" value="1"/>
</dbReference>
<dbReference type="PANTHER" id="PTHR43779:SF2">
    <property type="entry name" value="ALPHA-KETOGLUTARATE-DEPENDENT XANTHINE DIOXYGENASE XAN1"/>
    <property type="match status" value="1"/>
</dbReference>
<evidence type="ECO:0000256" key="6">
    <source>
        <dbReference type="ARBA" id="ARBA00023004"/>
    </source>
</evidence>
<keyword evidence="3" id="KW-0479">Metal-binding</keyword>
<name>A0ABV8DY37_9NOCA</name>
<feature type="domain" description="TauD/TfdA-like" evidence="7">
    <location>
        <begin position="6"/>
        <end position="272"/>
    </location>
</feature>
<evidence type="ECO:0000256" key="5">
    <source>
        <dbReference type="ARBA" id="ARBA00023002"/>
    </source>
</evidence>
<evidence type="ECO:0000256" key="1">
    <source>
        <dbReference type="ARBA" id="ARBA00001954"/>
    </source>
</evidence>
<dbReference type="GO" id="GO:0051213">
    <property type="term" value="F:dioxygenase activity"/>
    <property type="evidence" value="ECO:0007669"/>
    <property type="project" value="UniProtKB-KW"/>
</dbReference>
<evidence type="ECO:0000313" key="8">
    <source>
        <dbReference type="EMBL" id="MFC3965068.1"/>
    </source>
</evidence>
<comment type="caution">
    <text evidence="8">The sequence shown here is derived from an EMBL/GenBank/DDBJ whole genome shotgun (WGS) entry which is preliminary data.</text>
</comment>
<keyword evidence="6" id="KW-0408">Iron</keyword>
<evidence type="ECO:0000313" key="9">
    <source>
        <dbReference type="Proteomes" id="UP001595696"/>
    </source>
</evidence>
<proteinExistence type="inferred from homology"/>
<evidence type="ECO:0000256" key="4">
    <source>
        <dbReference type="ARBA" id="ARBA00022964"/>
    </source>
</evidence>
<dbReference type="InterPro" id="IPR042098">
    <property type="entry name" value="TauD-like_sf"/>
</dbReference>
<reference evidence="9" key="1">
    <citation type="journal article" date="2019" name="Int. J. Syst. Evol. Microbiol.">
        <title>The Global Catalogue of Microorganisms (GCM) 10K type strain sequencing project: providing services to taxonomists for standard genome sequencing and annotation.</title>
        <authorList>
            <consortium name="The Broad Institute Genomics Platform"/>
            <consortium name="The Broad Institute Genome Sequencing Center for Infectious Disease"/>
            <person name="Wu L."/>
            <person name="Ma J."/>
        </authorList>
    </citation>
    <scope>NUCLEOTIDE SEQUENCE [LARGE SCALE GENOMIC DNA]</scope>
    <source>
        <strain evidence="9">CGMCC 4.7330</strain>
    </source>
</reference>
<dbReference type="InterPro" id="IPR051178">
    <property type="entry name" value="TfdA_dioxygenase"/>
</dbReference>
<evidence type="ECO:0000259" key="7">
    <source>
        <dbReference type="Pfam" id="PF02668"/>
    </source>
</evidence>